<feature type="compositionally biased region" description="Basic residues" evidence="1">
    <location>
        <begin position="403"/>
        <end position="416"/>
    </location>
</feature>
<keyword evidence="2" id="KW-0472">Membrane</keyword>
<evidence type="ECO:0000313" key="3">
    <source>
        <dbReference type="Proteomes" id="UP001652624"/>
    </source>
</evidence>
<feature type="region of interest" description="Disordered" evidence="1">
    <location>
        <begin position="357"/>
        <end position="440"/>
    </location>
</feature>
<feature type="transmembrane region" description="Helical" evidence="2">
    <location>
        <begin position="819"/>
        <end position="840"/>
    </location>
</feature>
<sequence>MPPPPPPPPGTGLPGVPLSAAPCPPRVPEAPDGTRESSGGSPMGAPPRAPGRVCRGSWVSGRVSGIPAGVKGLRGCRGRRAGSRGSPRPPGGVSGFAEGSGRVAGGCERSGALGHRPGLRGRWLPAGPAIPSGPGSRAGRAGRVGSGVRGTARKRPRPAGAPERAAGPRPQRPAARGAGAREAGGAARGPRPCKTPRASWPPPPPLPHGRAPRVACRFRAAHAAAILFTALRRRAPRRTARRGPAPRRQRARPLVPERPASPRAAVSHWLVLRVLRGDWPALGPAPGPLLLAWTDVHLGQGGGAARVRLREALGAGGGDSQAAAARGRKVAKCVRVRLGRSWVRSCALAAAGVRPLGGRRQRPAEWTQTPGPRQPGAPPALPPWVTRGPGSLGGEAEGGWRAGPRKPVGRVGRRWWSHSAQGPARAQGPGSELDAEPGAPAEDRVILERTLQPAYQGEVEGGRDVPPPRALAPPDLPPSLETPRWRVHPSQIGGPARGLPALGTSRLNRSPSCQLRPCARRKSVAGGRPAARGPRPPPAAAANRTIAPGDPAPGPRPHRVTGSARGPQDGGRDPEVSAAAADRGDAETPRGSAPAGPGSEVSAPAGAPAPASRVARGARSRSPGVPGGVGPSSGDSPPPPPVAVSLDPRPPTSDPRPRLLPELGPCRPLRPRLLVNLDPPWRGTRARSPAPGPLTRGDPLFWAPPVLGAGRGPRFGGPGGVPGRAGAAERALRPPTPDPGPPIPPPRRPGPTLRTEGITLILSTLILSTLTLSTLTLSTLTSPLILSTLILSTLTLSTLTLSTLTCYTLTLSTLTLSTLTLSTLTLSTLTLSTLILSILTPQHPDPEHPDPSHLTLSTLTFSTLILSTLTLSTLTHHTLILSTLILSTLTLSTLTFSTLILSTLTLSTLTHQHADPQHPDPEHPDPSAP</sequence>
<feature type="compositionally biased region" description="Basic residues" evidence="1">
    <location>
        <begin position="233"/>
        <end position="251"/>
    </location>
</feature>
<name>A0ABM3WNR8_ERIEU</name>
<feature type="region of interest" description="Disordered" evidence="1">
    <location>
        <begin position="233"/>
        <end position="259"/>
    </location>
</feature>
<feature type="compositionally biased region" description="Pro residues" evidence="1">
    <location>
        <begin position="734"/>
        <end position="749"/>
    </location>
</feature>
<organism evidence="3 4">
    <name type="scientific">Erinaceus europaeus</name>
    <name type="common">Western European hedgehog</name>
    <dbReference type="NCBI Taxonomy" id="9365"/>
    <lineage>
        <taxon>Eukaryota</taxon>
        <taxon>Metazoa</taxon>
        <taxon>Chordata</taxon>
        <taxon>Craniata</taxon>
        <taxon>Vertebrata</taxon>
        <taxon>Euteleostomi</taxon>
        <taxon>Mammalia</taxon>
        <taxon>Eutheria</taxon>
        <taxon>Laurasiatheria</taxon>
        <taxon>Eulipotyphla</taxon>
        <taxon>Erinaceidae</taxon>
        <taxon>Erinaceinae</taxon>
        <taxon>Erinaceus</taxon>
    </lineage>
</organism>
<feature type="region of interest" description="Disordered" evidence="1">
    <location>
        <begin position="452"/>
        <end position="754"/>
    </location>
</feature>
<dbReference type="PANTHER" id="PTHR35365">
    <property type="entry name" value="LP04239P"/>
    <property type="match status" value="1"/>
</dbReference>
<feature type="compositionally biased region" description="Pro residues" evidence="1">
    <location>
        <begin position="465"/>
        <end position="477"/>
    </location>
</feature>
<gene>
    <name evidence="4" type="primary">LOC132535622</name>
</gene>
<evidence type="ECO:0000256" key="2">
    <source>
        <dbReference type="SAM" id="Phobius"/>
    </source>
</evidence>
<keyword evidence="2" id="KW-1133">Transmembrane helix</keyword>
<keyword evidence="3" id="KW-1185">Reference proteome</keyword>
<feature type="compositionally biased region" description="Pro residues" evidence="1">
    <location>
        <begin position="372"/>
        <end position="382"/>
    </location>
</feature>
<dbReference type="PANTHER" id="PTHR35365:SF18">
    <property type="entry name" value="MUCIN-19-LIKE-RELATED"/>
    <property type="match status" value="1"/>
</dbReference>
<feature type="compositionally biased region" description="Gly residues" evidence="1">
    <location>
        <begin position="709"/>
        <end position="723"/>
    </location>
</feature>
<dbReference type="RefSeq" id="XP_060038210.1">
    <property type="nucleotide sequence ID" value="XM_060182227.1"/>
</dbReference>
<dbReference type="Proteomes" id="UP001652624">
    <property type="component" value="Chromosome 23"/>
</dbReference>
<feature type="compositionally biased region" description="Low complexity" evidence="1">
    <location>
        <begin position="125"/>
        <end position="141"/>
    </location>
</feature>
<accession>A0ABM3WNR8</accession>
<feature type="compositionally biased region" description="Pro residues" evidence="1">
    <location>
        <begin position="636"/>
        <end position="654"/>
    </location>
</feature>
<feature type="compositionally biased region" description="Low complexity" evidence="1">
    <location>
        <begin position="660"/>
        <end position="680"/>
    </location>
</feature>
<feature type="transmembrane region" description="Helical" evidence="2">
    <location>
        <begin position="852"/>
        <end position="872"/>
    </location>
</feature>
<dbReference type="GeneID" id="132535622"/>
<evidence type="ECO:0000313" key="4">
    <source>
        <dbReference type="RefSeq" id="XP_060038210.1"/>
    </source>
</evidence>
<feature type="compositionally biased region" description="Gly residues" evidence="1">
    <location>
        <begin position="390"/>
        <end position="401"/>
    </location>
</feature>
<feature type="transmembrane region" description="Helical" evidence="2">
    <location>
        <begin position="784"/>
        <end position="807"/>
    </location>
</feature>
<feature type="compositionally biased region" description="Low complexity" evidence="1">
    <location>
        <begin position="591"/>
        <end position="624"/>
    </location>
</feature>
<feature type="transmembrane region" description="Helical" evidence="2">
    <location>
        <begin position="879"/>
        <end position="901"/>
    </location>
</feature>
<feature type="compositionally biased region" description="Pro residues" evidence="1">
    <location>
        <begin position="1"/>
        <end position="11"/>
    </location>
</feature>
<feature type="region of interest" description="Disordered" evidence="1">
    <location>
        <begin position="1"/>
        <end position="208"/>
    </location>
</feature>
<protein>
    <submittedName>
        <fullName evidence="4">Collagen alpha-1(I) chain-like</fullName>
    </submittedName>
</protein>
<proteinExistence type="predicted"/>
<feature type="compositionally biased region" description="Low complexity" evidence="1">
    <location>
        <begin position="158"/>
        <end position="192"/>
    </location>
</feature>
<reference evidence="4" key="1">
    <citation type="submission" date="2025-08" db="UniProtKB">
        <authorList>
            <consortium name="RefSeq"/>
        </authorList>
    </citation>
    <scope>IDENTIFICATION</scope>
</reference>
<dbReference type="InterPro" id="IPR053121">
    <property type="entry name" value="Spore_Coat_Assembly"/>
</dbReference>
<evidence type="ECO:0000256" key="1">
    <source>
        <dbReference type="SAM" id="MobiDB-lite"/>
    </source>
</evidence>
<keyword evidence="2" id="KW-0812">Transmembrane</keyword>